<dbReference type="SFLD" id="SFLDS00003">
    <property type="entry name" value="Haloacid_Dehalogenase"/>
    <property type="match status" value="1"/>
</dbReference>
<dbReference type="NCBIfam" id="TIGR01509">
    <property type="entry name" value="HAD-SF-IA-v3"/>
    <property type="match status" value="1"/>
</dbReference>
<dbReference type="InterPro" id="IPR036412">
    <property type="entry name" value="HAD-like_sf"/>
</dbReference>
<keyword evidence="3" id="KW-0479">Metal-binding</keyword>
<sequence>MTKFQPVTHVIFDLDGLLLNTEPLYQQTFHELVSKYGKEYTEELRLKVLGTRQQDAVRIIVDALQLPITYEEFSFKSKDLLHKAFSGNVGLMPGAEKLVRHLYSKKIPLAVATSSGKENVLLKTQAHRELFGCFSHIVMGSSDPGVKNGKPHPDIFLIAASRFADSPNVTKCLVLEDSPNGVVAAKAAGMQVVMVPDPQVSQERRKPATLVLNSLEEFKPEDFGLPPF</sequence>
<dbReference type="SFLD" id="SFLDG01129">
    <property type="entry name" value="C1.5:_HAD__Beta-PGM__Phosphata"/>
    <property type="match status" value="1"/>
</dbReference>
<name>A0A1B6DCE2_9HEMI</name>
<evidence type="ECO:0000256" key="4">
    <source>
        <dbReference type="ARBA" id="ARBA00022801"/>
    </source>
</evidence>
<keyword evidence="4" id="KW-0378">Hydrolase</keyword>
<reference evidence="9" key="1">
    <citation type="submission" date="2015-12" db="EMBL/GenBank/DDBJ databases">
        <title>De novo transcriptome assembly of four potential Pierce s Disease insect vectors from Arizona vineyards.</title>
        <authorList>
            <person name="Tassone E.E."/>
        </authorList>
    </citation>
    <scope>NUCLEOTIDE SEQUENCE</scope>
</reference>
<dbReference type="InterPro" id="IPR006439">
    <property type="entry name" value="HAD-SF_hydro_IA"/>
</dbReference>
<evidence type="ECO:0000256" key="2">
    <source>
        <dbReference type="ARBA" id="ARBA00006171"/>
    </source>
</evidence>
<dbReference type="Gene3D" id="3.40.50.1000">
    <property type="entry name" value="HAD superfamily/HAD-like"/>
    <property type="match status" value="1"/>
</dbReference>
<organism evidence="9">
    <name type="scientific">Clastoptera arizonana</name>
    <name type="common">Arizona spittle bug</name>
    <dbReference type="NCBI Taxonomy" id="38151"/>
    <lineage>
        <taxon>Eukaryota</taxon>
        <taxon>Metazoa</taxon>
        <taxon>Ecdysozoa</taxon>
        <taxon>Arthropoda</taxon>
        <taxon>Hexapoda</taxon>
        <taxon>Insecta</taxon>
        <taxon>Pterygota</taxon>
        <taxon>Neoptera</taxon>
        <taxon>Paraneoptera</taxon>
        <taxon>Hemiptera</taxon>
        <taxon>Auchenorrhyncha</taxon>
        <taxon>Cercopoidea</taxon>
        <taxon>Clastopteridae</taxon>
        <taxon>Clastoptera</taxon>
    </lineage>
</organism>
<dbReference type="PANTHER" id="PTHR18901">
    <property type="entry name" value="2-DEOXYGLUCOSE-6-PHOSPHATE PHOSPHATASE 2"/>
    <property type="match status" value="1"/>
</dbReference>
<evidence type="ECO:0000313" key="9">
    <source>
        <dbReference type="EMBL" id="JAS23338.1"/>
    </source>
</evidence>
<dbReference type="FunFam" id="1.10.150.240:FF:000001">
    <property type="entry name" value="Haloacid dehalogenase-like hydrolase domain"/>
    <property type="match status" value="1"/>
</dbReference>
<gene>
    <name evidence="9" type="ORF">g.17350</name>
</gene>
<comment type="similarity">
    <text evidence="2">Belongs to the HAD-like hydrolase superfamily. CbbY/CbbZ/Gph/YieH family.</text>
</comment>
<dbReference type="EMBL" id="GEDC01013960">
    <property type="protein sequence ID" value="JAS23338.1"/>
    <property type="molecule type" value="Transcribed_RNA"/>
</dbReference>
<dbReference type="Gene3D" id="1.10.150.240">
    <property type="entry name" value="Putative phosphatase, domain 2"/>
    <property type="match status" value="1"/>
</dbReference>
<dbReference type="GO" id="GO:1990738">
    <property type="term" value="F:pseudouridine 5'-phosphatase activity"/>
    <property type="evidence" value="ECO:0007669"/>
    <property type="project" value="UniProtKB-EC"/>
</dbReference>
<dbReference type="PANTHER" id="PTHR18901:SF38">
    <property type="entry name" value="PSEUDOURIDINE-5'-PHOSPHATASE"/>
    <property type="match status" value="1"/>
</dbReference>
<dbReference type="EC" id="3.1.3.96" evidence="7"/>
<keyword evidence="5" id="KW-0460">Magnesium</keyword>
<evidence type="ECO:0000256" key="1">
    <source>
        <dbReference type="ARBA" id="ARBA00001946"/>
    </source>
</evidence>
<evidence type="ECO:0000256" key="5">
    <source>
        <dbReference type="ARBA" id="ARBA00022842"/>
    </source>
</evidence>
<evidence type="ECO:0000256" key="8">
    <source>
        <dbReference type="ARBA" id="ARBA00083904"/>
    </source>
</evidence>
<evidence type="ECO:0000256" key="6">
    <source>
        <dbReference type="ARBA" id="ARBA00052504"/>
    </source>
</evidence>
<dbReference type="InterPro" id="IPR023198">
    <property type="entry name" value="PGP-like_dom2"/>
</dbReference>
<dbReference type="FunFam" id="3.40.50.1000:FF:000055">
    <property type="entry name" value="Haloacid dehalogenase-like hydrolase family protein"/>
    <property type="match status" value="1"/>
</dbReference>
<evidence type="ECO:0000256" key="7">
    <source>
        <dbReference type="ARBA" id="ARBA00066578"/>
    </source>
</evidence>
<proteinExistence type="inferred from homology"/>
<dbReference type="InterPro" id="IPR041492">
    <property type="entry name" value="HAD_2"/>
</dbReference>
<accession>A0A1B6DCE2</accession>
<dbReference type="Pfam" id="PF13419">
    <property type="entry name" value="HAD_2"/>
    <property type="match status" value="1"/>
</dbReference>
<comment type="catalytic activity">
    <reaction evidence="6">
        <text>psi-UMP + H2O = pseudouridine + phosphate</text>
        <dbReference type="Rhea" id="RHEA:10944"/>
        <dbReference type="ChEBI" id="CHEBI:15377"/>
        <dbReference type="ChEBI" id="CHEBI:17802"/>
        <dbReference type="ChEBI" id="CHEBI:43474"/>
        <dbReference type="ChEBI" id="CHEBI:58380"/>
        <dbReference type="EC" id="3.1.3.96"/>
    </reaction>
</comment>
<protein>
    <recommendedName>
        <fullName evidence="7">pseudouridine 5'-phosphatase</fullName>
        <ecNumber evidence="7">3.1.3.96</ecNumber>
    </recommendedName>
    <alternativeName>
        <fullName evidence="8">Pseudouridine-5'-monophosphatase</fullName>
    </alternativeName>
</protein>
<dbReference type="InterPro" id="IPR023214">
    <property type="entry name" value="HAD_sf"/>
</dbReference>
<comment type="cofactor">
    <cofactor evidence="1">
        <name>Mg(2+)</name>
        <dbReference type="ChEBI" id="CHEBI:18420"/>
    </cofactor>
</comment>
<evidence type="ECO:0000256" key="3">
    <source>
        <dbReference type="ARBA" id="ARBA00022723"/>
    </source>
</evidence>
<dbReference type="GO" id="GO:0046872">
    <property type="term" value="F:metal ion binding"/>
    <property type="evidence" value="ECO:0007669"/>
    <property type="project" value="UniProtKB-KW"/>
</dbReference>
<dbReference type="SFLD" id="SFLDG01135">
    <property type="entry name" value="C1.5.6:_HAD__Beta-PGM__Phospha"/>
    <property type="match status" value="1"/>
</dbReference>
<dbReference type="SUPFAM" id="SSF56784">
    <property type="entry name" value="HAD-like"/>
    <property type="match status" value="1"/>
</dbReference>
<dbReference type="AlphaFoldDB" id="A0A1B6DCE2"/>